<dbReference type="AlphaFoldDB" id="H3GIX9"/>
<dbReference type="InParanoid" id="H3GIX9"/>
<feature type="region of interest" description="Disordered" evidence="1">
    <location>
        <begin position="430"/>
        <end position="472"/>
    </location>
</feature>
<accession>H3GIX9</accession>
<keyword evidence="3" id="KW-1185">Reference proteome</keyword>
<organism evidence="2 3">
    <name type="scientific">Phytophthora ramorum</name>
    <name type="common">Sudden oak death agent</name>
    <dbReference type="NCBI Taxonomy" id="164328"/>
    <lineage>
        <taxon>Eukaryota</taxon>
        <taxon>Sar</taxon>
        <taxon>Stramenopiles</taxon>
        <taxon>Oomycota</taxon>
        <taxon>Peronosporomycetes</taxon>
        <taxon>Peronosporales</taxon>
        <taxon>Peronosporaceae</taxon>
        <taxon>Phytophthora</taxon>
    </lineage>
</organism>
<proteinExistence type="predicted"/>
<evidence type="ECO:0000256" key="1">
    <source>
        <dbReference type="SAM" id="MobiDB-lite"/>
    </source>
</evidence>
<dbReference type="EMBL" id="DS566013">
    <property type="status" value="NOT_ANNOTATED_CDS"/>
    <property type="molecule type" value="Genomic_DNA"/>
</dbReference>
<dbReference type="Proteomes" id="UP000005238">
    <property type="component" value="Unassembled WGS sequence"/>
</dbReference>
<feature type="compositionally biased region" description="Polar residues" evidence="1">
    <location>
        <begin position="55"/>
        <end position="66"/>
    </location>
</feature>
<reference evidence="2" key="2">
    <citation type="submission" date="2015-06" db="UniProtKB">
        <authorList>
            <consortium name="EnsemblProtists"/>
        </authorList>
    </citation>
    <scope>IDENTIFICATION</scope>
    <source>
        <strain evidence="2">Pr102</strain>
    </source>
</reference>
<dbReference type="EnsemblProtists" id="Phyra76047">
    <property type="protein sequence ID" value="Phyra76047"/>
    <property type="gene ID" value="Phyra76047"/>
</dbReference>
<evidence type="ECO:0000313" key="2">
    <source>
        <dbReference type="EnsemblProtists" id="Phyra76047"/>
    </source>
</evidence>
<reference evidence="3" key="1">
    <citation type="journal article" date="2006" name="Science">
        <title>Phytophthora genome sequences uncover evolutionary origins and mechanisms of pathogenesis.</title>
        <authorList>
            <person name="Tyler B.M."/>
            <person name="Tripathy S."/>
            <person name="Zhang X."/>
            <person name="Dehal P."/>
            <person name="Jiang R.H."/>
            <person name="Aerts A."/>
            <person name="Arredondo F.D."/>
            <person name="Baxter L."/>
            <person name="Bensasson D."/>
            <person name="Beynon J.L."/>
            <person name="Chapman J."/>
            <person name="Damasceno C.M."/>
            <person name="Dorrance A.E."/>
            <person name="Dou D."/>
            <person name="Dickerman A.W."/>
            <person name="Dubchak I.L."/>
            <person name="Garbelotto M."/>
            <person name="Gijzen M."/>
            <person name="Gordon S.G."/>
            <person name="Govers F."/>
            <person name="Grunwald N.J."/>
            <person name="Huang W."/>
            <person name="Ivors K.L."/>
            <person name="Jones R.W."/>
            <person name="Kamoun S."/>
            <person name="Krampis K."/>
            <person name="Lamour K.H."/>
            <person name="Lee M.K."/>
            <person name="McDonald W.H."/>
            <person name="Medina M."/>
            <person name="Meijer H.J."/>
            <person name="Nordberg E.K."/>
            <person name="Maclean D.J."/>
            <person name="Ospina-Giraldo M.D."/>
            <person name="Morris P.F."/>
            <person name="Phuntumart V."/>
            <person name="Putnam N.H."/>
            <person name="Rash S."/>
            <person name="Rose J.K."/>
            <person name="Sakihama Y."/>
            <person name="Salamov A.A."/>
            <person name="Savidor A."/>
            <person name="Scheuring C.F."/>
            <person name="Smith B.M."/>
            <person name="Sobral B.W."/>
            <person name="Terry A."/>
            <person name="Torto-Alalibo T.A."/>
            <person name="Win J."/>
            <person name="Xu Z."/>
            <person name="Zhang H."/>
            <person name="Grigoriev I.V."/>
            <person name="Rokhsar D.S."/>
            <person name="Boore J.L."/>
        </authorList>
    </citation>
    <scope>NUCLEOTIDE SEQUENCE [LARGE SCALE GENOMIC DNA]</scope>
    <source>
        <strain evidence="3">Pr102</strain>
    </source>
</reference>
<feature type="region of interest" description="Disordered" evidence="1">
    <location>
        <begin position="24"/>
        <end position="66"/>
    </location>
</feature>
<name>H3GIX9_PHYRM</name>
<protein>
    <submittedName>
        <fullName evidence="2">Uncharacterized protein</fullName>
    </submittedName>
</protein>
<feature type="region of interest" description="Disordered" evidence="1">
    <location>
        <begin position="569"/>
        <end position="605"/>
    </location>
</feature>
<evidence type="ECO:0000313" key="3">
    <source>
        <dbReference type="Proteomes" id="UP000005238"/>
    </source>
</evidence>
<feature type="region of interest" description="Disordered" evidence="1">
    <location>
        <begin position="360"/>
        <end position="402"/>
    </location>
</feature>
<sequence>MCMCMCTTRYTPATFEAARHAGRWPMSLPPSPPRPTSSSGLCHQTRCRPDEYASPSETVANGRQRSPTVASACHVHVHNEVHARHLRSRAARRPLADVTAVVATTPDLVQRPVPPNTLPAERIRQPIANGRQRSPTVANGRMCMCMCTTRYTPATFEATVDKYYGWPMSLPPSPPRPTSSSGLCHQTRCRPNEYAATAQLANGRQRSHHVHVHNEVHARHLRSRAARRPLADVTAAVATTPDLVQRPVPPNTLPAGRIRQPIANGRQRSPTVANGRMCMCMCTTSRAARRPLADVTAAVATTPDLVQRPVPPNTLPAERIRQPIANGRQRSPTVANGRICMCTTRYTPATFEAARHAGRWPMSLPPSPPRPTSSSGLCHQTRCRPNEYASPSPHANGRQRSPTVANGRICMCTTRYTPATFEAARHAGRWPMSLPPSPPRPTSSSGLCHQTRCRPDEYASPSPTVANGRQRSHVHVHVHNEVHARHLRSRAARRPLADVTAAVATTPDLVQRPVPPNTLPAERIRQPIDRNGRQRSPTVANGRMCMCTTRYTPATFEAARHAGRWPMSLPPSPPRPTSSSGLCHQTRWTGGGRATNTLKRTAVRP</sequence>
<feature type="compositionally biased region" description="Polar residues" evidence="1">
    <location>
        <begin position="581"/>
        <end position="599"/>
    </location>
</feature>
<dbReference type="HOGENOM" id="CLU_451661_0_0_1"/>